<dbReference type="OrthoDB" id="291007at2759"/>
<gene>
    <name evidence="5" type="ORF">NLS_LOCUS9912</name>
</gene>
<dbReference type="Pfam" id="PF01400">
    <property type="entry name" value="Astacin"/>
    <property type="match status" value="1"/>
</dbReference>
<name>A0A3P7M946_LITSI</name>
<keyword evidence="2" id="KW-0479">Metal-binding</keyword>
<dbReference type="SUPFAM" id="SSF55486">
    <property type="entry name" value="Metalloproteases ('zincins'), catalytic domain"/>
    <property type="match status" value="1"/>
</dbReference>
<keyword evidence="2" id="KW-0862">Zinc</keyword>
<feature type="region of interest" description="Disordered" evidence="3">
    <location>
        <begin position="108"/>
        <end position="150"/>
    </location>
</feature>
<dbReference type="EC" id="3.4.24.-" evidence="2"/>
<feature type="domain" description="Peptidase M12A" evidence="4">
    <location>
        <begin position="1"/>
        <end position="98"/>
    </location>
</feature>
<dbReference type="AlphaFoldDB" id="A0A3P7M946"/>
<evidence type="ECO:0000313" key="5">
    <source>
        <dbReference type="EMBL" id="VDM92755.1"/>
    </source>
</evidence>
<dbReference type="PROSITE" id="PS51864">
    <property type="entry name" value="ASTACIN"/>
    <property type="match status" value="1"/>
</dbReference>
<comment type="cofactor">
    <cofactor evidence="2">
        <name>Zn(2+)</name>
        <dbReference type="ChEBI" id="CHEBI:29105"/>
    </cofactor>
    <text evidence="2">Binds 1 zinc ion per subunit.</text>
</comment>
<keyword evidence="2" id="KW-0482">Metalloprotease</keyword>
<dbReference type="PRINTS" id="PR00480">
    <property type="entry name" value="ASTACIN"/>
</dbReference>
<evidence type="ECO:0000313" key="6">
    <source>
        <dbReference type="Proteomes" id="UP000277928"/>
    </source>
</evidence>
<feature type="non-terminal residue" evidence="5">
    <location>
        <position position="1"/>
    </location>
</feature>
<dbReference type="PANTHER" id="PTHR10127">
    <property type="entry name" value="DISCOIDIN, CUB, EGF, LAMININ , AND ZINC METALLOPROTEASE DOMAIN CONTAINING"/>
    <property type="match status" value="1"/>
</dbReference>
<reference evidence="5 6" key="1">
    <citation type="submission" date="2018-08" db="EMBL/GenBank/DDBJ databases">
        <authorList>
            <person name="Laetsch R D."/>
            <person name="Stevens L."/>
            <person name="Kumar S."/>
            <person name="Blaxter L. M."/>
        </authorList>
    </citation>
    <scope>NUCLEOTIDE SEQUENCE [LARGE SCALE GENOMIC DNA]</scope>
</reference>
<dbReference type="Gene3D" id="3.40.390.10">
    <property type="entry name" value="Collagenase (Catalytic Domain)"/>
    <property type="match status" value="1"/>
</dbReference>
<dbReference type="GO" id="GO:0006508">
    <property type="term" value="P:proteolysis"/>
    <property type="evidence" value="ECO:0007669"/>
    <property type="project" value="UniProtKB-KW"/>
</dbReference>
<dbReference type="STRING" id="42156.A0A3P7M946"/>
<evidence type="ECO:0000256" key="2">
    <source>
        <dbReference type="RuleBase" id="RU361183"/>
    </source>
</evidence>
<organism evidence="5 6">
    <name type="scientific">Litomosoides sigmodontis</name>
    <name type="common">Filarial nematode worm</name>
    <dbReference type="NCBI Taxonomy" id="42156"/>
    <lineage>
        <taxon>Eukaryota</taxon>
        <taxon>Metazoa</taxon>
        <taxon>Ecdysozoa</taxon>
        <taxon>Nematoda</taxon>
        <taxon>Chromadorea</taxon>
        <taxon>Rhabditida</taxon>
        <taxon>Spirurina</taxon>
        <taxon>Spiruromorpha</taxon>
        <taxon>Filarioidea</taxon>
        <taxon>Onchocercidae</taxon>
        <taxon>Litomosoides</taxon>
    </lineage>
</organism>
<keyword evidence="2" id="KW-0378">Hydrolase</keyword>
<dbReference type="InterPro" id="IPR024079">
    <property type="entry name" value="MetalloPept_cat_dom_sf"/>
</dbReference>
<comment type="caution">
    <text evidence="1">Lacks conserved residue(s) required for the propagation of feature annotation.</text>
</comment>
<dbReference type="GO" id="GO:0004222">
    <property type="term" value="F:metalloendopeptidase activity"/>
    <property type="evidence" value="ECO:0007669"/>
    <property type="project" value="UniProtKB-UniRule"/>
</dbReference>
<keyword evidence="6" id="KW-1185">Reference proteome</keyword>
<proteinExistence type="predicted"/>
<evidence type="ECO:0000256" key="3">
    <source>
        <dbReference type="SAM" id="MobiDB-lite"/>
    </source>
</evidence>
<feature type="compositionally biased region" description="Polar residues" evidence="3">
    <location>
        <begin position="127"/>
        <end position="150"/>
    </location>
</feature>
<evidence type="ECO:0000259" key="4">
    <source>
        <dbReference type="PROSITE" id="PS51864"/>
    </source>
</evidence>
<dbReference type="PANTHER" id="PTHR10127:SF883">
    <property type="entry name" value="ZINC METALLOPROTEINASE NAS-8"/>
    <property type="match status" value="1"/>
</dbReference>
<dbReference type="Proteomes" id="UP000277928">
    <property type="component" value="Unassembled WGS sequence"/>
</dbReference>
<dbReference type="OMA" id="TTHETIQ"/>
<keyword evidence="2" id="KW-0645">Protease</keyword>
<sequence>SFFFLADRADRDLYVSILWENVKPSLAGQFNKYSPNVIDNLGLPYDYDSVTHYPTSAFSRNGKPTIVPKSLNEVIKIGQRRGLSLNDIKKINKLYSCLQQVTTAATATSTSKDATNVESVEKHEGPSLSSTIGERLPTTPSTEASLTSTTHETIQKYQINLSLRGHI</sequence>
<evidence type="ECO:0000256" key="1">
    <source>
        <dbReference type="PROSITE-ProRule" id="PRU01211"/>
    </source>
</evidence>
<dbReference type="EMBL" id="UYRX01002116">
    <property type="protein sequence ID" value="VDM92755.1"/>
    <property type="molecule type" value="Genomic_DNA"/>
</dbReference>
<dbReference type="GO" id="GO:0046872">
    <property type="term" value="F:metal ion binding"/>
    <property type="evidence" value="ECO:0007669"/>
    <property type="project" value="UniProtKB-KW"/>
</dbReference>
<accession>A0A3P7M946</accession>
<protein>
    <recommendedName>
        <fullName evidence="2">Metalloendopeptidase</fullName>
        <ecNumber evidence="2">3.4.24.-</ecNumber>
    </recommendedName>
</protein>
<dbReference type="InterPro" id="IPR001506">
    <property type="entry name" value="Peptidase_M12A"/>
</dbReference>